<keyword evidence="2 13" id="KW-0547">Nucleotide-binding</keyword>
<dbReference type="FunFam" id="1.10.486.10:FF:000003">
    <property type="entry name" value="ATP-dependent DNA helicase"/>
    <property type="match status" value="1"/>
</dbReference>
<evidence type="ECO:0000256" key="7">
    <source>
        <dbReference type="ARBA" id="ARBA00023235"/>
    </source>
</evidence>
<evidence type="ECO:0000256" key="12">
    <source>
        <dbReference type="ARBA" id="ARBA00048988"/>
    </source>
</evidence>
<dbReference type="PROSITE" id="PS51217">
    <property type="entry name" value="UVRD_HELICASE_CTER"/>
    <property type="match status" value="1"/>
</dbReference>
<sequence>MTNSFDDIPFFDEEPEQAQRKAPALTQPAGNGGLGIAARAMAARDQHRAPDYLAGLNPEQREAVETLDGPVLVLAGAGTGKTRVLTTRIAHILATGRAFPSQILAVTFTNKAAREMKERVGVLVGGAVEGMPWMGTFHSIGVKLLRRHAELAGLRSDFTILDTDDVVRLIKQLIQAEGLDDKRWPAKQFAGMIDTWKNKGLTPPDIAEGDARAFANGKGRELYAAYQARLRTLNACDFGDLLLHPIAIFRKNPDLLKEYHGKFRYILVDEYQDTNTAQYMWLRLLAQRPKDVPQNVCCVGDDDQSIYGWRGAEVDNILRFEKDFPGAKVIKLERNYRSTEHILGAAGHLIAHNEGRLGKTLFTDRSDPDDEKVVVHAAWDSEEEARAVGEEIENLQRGKHKLNDMAILVRASFQMREFEDRFVTLGLNYRVIGGPRFYERLEIRDAMAYFRMVCQPSDDLAFERIINTPKRGLGDTTVRYLHDYARARDIPMLQAAADLIETDEMKPKARKALFDVVTDFRRWQGLLENTLHTTLAEQILDESGYTAMWQNDKSAEAPGRLENLKELVRSMEAFESMRGFLEHVSLVMDAETDENLDAVSIMTLHSAKGLEFDTVFLPGWEEGLFPHQRALDEGGRSGLEEERRLAYVGLTRAKHRCHIWFVSNRRIHGLWQSTMPSRFLDELPAAHVDVAASDSNYGGYGGRGGYGQSRFDKADPFANTYSTPGWKRAQANKTDATRDNWGTRSGHAVERIGYGESGPRTRTIDGELVAKSVANTPSQFSVGDRVFHVKFGNGNISAIEGNKLTIEFDRAGQKRVLEGFVERV</sequence>
<comment type="catalytic activity">
    <reaction evidence="12">
        <text>ATP + H2O = ADP + phosphate + H(+)</text>
        <dbReference type="Rhea" id="RHEA:13065"/>
        <dbReference type="ChEBI" id="CHEBI:15377"/>
        <dbReference type="ChEBI" id="CHEBI:15378"/>
        <dbReference type="ChEBI" id="CHEBI:30616"/>
        <dbReference type="ChEBI" id="CHEBI:43474"/>
        <dbReference type="ChEBI" id="CHEBI:456216"/>
        <dbReference type="EC" id="5.6.2.4"/>
    </reaction>
</comment>
<dbReference type="Proteomes" id="UP000039660">
    <property type="component" value="Unassembled WGS sequence"/>
</dbReference>
<dbReference type="Gene3D" id="1.10.10.160">
    <property type="match status" value="1"/>
</dbReference>
<dbReference type="GO" id="GO:0033202">
    <property type="term" value="C:DNA helicase complex"/>
    <property type="evidence" value="ECO:0007669"/>
    <property type="project" value="TreeGrafter"/>
</dbReference>
<dbReference type="GO" id="GO:0043138">
    <property type="term" value="F:3'-5' DNA helicase activity"/>
    <property type="evidence" value="ECO:0007669"/>
    <property type="project" value="UniProtKB-EC"/>
</dbReference>
<dbReference type="InterPro" id="IPR027417">
    <property type="entry name" value="P-loop_NTPase"/>
</dbReference>
<dbReference type="RefSeq" id="WP_046633571.1">
    <property type="nucleotide sequence ID" value="NZ_CCRK01000003.1"/>
</dbReference>
<dbReference type="Pfam" id="PF13361">
    <property type="entry name" value="UvrD_C"/>
    <property type="match status" value="1"/>
</dbReference>
<dbReference type="GO" id="GO:0009314">
    <property type="term" value="P:response to radiation"/>
    <property type="evidence" value="ECO:0007669"/>
    <property type="project" value="UniProtKB-ARBA"/>
</dbReference>
<dbReference type="CDD" id="cd17932">
    <property type="entry name" value="DEXQc_UvrD"/>
    <property type="match status" value="1"/>
</dbReference>
<dbReference type="GO" id="GO:0000725">
    <property type="term" value="P:recombinational repair"/>
    <property type="evidence" value="ECO:0007669"/>
    <property type="project" value="TreeGrafter"/>
</dbReference>
<keyword evidence="7" id="KW-0413">Isomerase</keyword>
<dbReference type="PANTHER" id="PTHR11070:SF2">
    <property type="entry name" value="ATP-DEPENDENT DNA HELICASE SRS2"/>
    <property type="match status" value="1"/>
</dbReference>
<evidence type="ECO:0000256" key="2">
    <source>
        <dbReference type="ARBA" id="ARBA00022741"/>
    </source>
</evidence>
<evidence type="ECO:0000313" key="17">
    <source>
        <dbReference type="Proteomes" id="UP000039660"/>
    </source>
</evidence>
<evidence type="ECO:0000256" key="5">
    <source>
        <dbReference type="ARBA" id="ARBA00022840"/>
    </source>
</evidence>
<dbReference type="AlphaFoldDB" id="A0A0T7GJT4"/>
<evidence type="ECO:0000259" key="14">
    <source>
        <dbReference type="PROSITE" id="PS51198"/>
    </source>
</evidence>
<keyword evidence="6" id="KW-0238">DNA-binding</keyword>
<feature type="binding site" evidence="13">
    <location>
        <begin position="75"/>
        <end position="82"/>
    </location>
    <ligand>
        <name>ATP</name>
        <dbReference type="ChEBI" id="CHEBI:30616"/>
    </ligand>
</feature>
<evidence type="ECO:0000259" key="15">
    <source>
        <dbReference type="PROSITE" id="PS51217"/>
    </source>
</evidence>
<comment type="catalytic activity">
    <reaction evidence="9">
        <text>Couples ATP hydrolysis with the unwinding of duplex DNA by translocating in the 3'-5' direction.</text>
        <dbReference type="EC" id="5.6.2.4"/>
    </reaction>
</comment>
<evidence type="ECO:0000256" key="8">
    <source>
        <dbReference type="ARBA" id="ARBA00025289"/>
    </source>
</evidence>
<dbReference type="GO" id="GO:0005524">
    <property type="term" value="F:ATP binding"/>
    <property type="evidence" value="ECO:0007669"/>
    <property type="project" value="UniProtKB-UniRule"/>
</dbReference>
<dbReference type="InterPro" id="IPR014016">
    <property type="entry name" value="UvrD-like_ATP-bd"/>
</dbReference>
<dbReference type="Gene3D" id="3.40.50.300">
    <property type="entry name" value="P-loop containing nucleotide triphosphate hydrolases"/>
    <property type="match status" value="2"/>
</dbReference>
<dbReference type="InterPro" id="IPR013986">
    <property type="entry name" value="DExx_box_DNA_helicase_dom_sf"/>
</dbReference>
<evidence type="ECO:0000256" key="6">
    <source>
        <dbReference type="ARBA" id="ARBA00023125"/>
    </source>
</evidence>
<evidence type="ECO:0000313" key="16">
    <source>
        <dbReference type="EMBL" id="CDZ47534.1"/>
    </source>
</evidence>
<dbReference type="Gene3D" id="1.10.486.10">
    <property type="entry name" value="PCRA, domain 4"/>
    <property type="match status" value="1"/>
</dbReference>
<evidence type="ECO:0000256" key="10">
    <source>
        <dbReference type="ARBA" id="ARBA00034808"/>
    </source>
</evidence>
<evidence type="ECO:0000256" key="3">
    <source>
        <dbReference type="ARBA" id="ARBA00022801"/>
    </source>
</evidence>
<dbReference type="EC" id="5.6.2.4" evidence="10"/>
<dbReference type="GO" id="GO:0005829">
    <property type="term" value="C:cytosol"/>
    <property type="evidence" value="ECO:0007669"/>
    <property type="project" value="TreeGrafter"/>
</dbReference>
<comment type="function">
    <text evidence="8">Has both ATPase and helicase activities. Unwinds DNA duplexes with 3' to 5' polarity with respect to the bound strand and initiates unwinding most effectively when a single-stranded region is present. Involved in the post-incision events of nucleotide excision repair and methyl-directed mismatch repair.</text>
</comment>
<feature type="domain" description="UvrD-like helicase C-terminal" evidence="15">
    <location>
        <begin position="340"/>
        <end position="609"/>
    </location>
</feature>
<accession>A0A0T7GJT4</accession>
<gene>
    <name evidence="16" type="ORF">NGAL_HAMBI1189_19790</name>
</gene>
<keyword evidence="3 13" id="KW-0378">Hydrolase</keyword>
<dbReference type="GO" id="GO:0016887">
    <property type="term" value="F:ATP hydrolysis activity"/>
    <property type="evidence" value="ECO:0007669"/>
    <property type="project" value="RHEA"/>
</dbReference>
<comment type="similarity">
    <text evidence="1">Belongs to the helicase family. UvrD subfamily.</text>
</comment>
<reference evidence="16 17" key="1">
    <citation type="submission" date="2014-08" db="EMBL/GenBank/DDBJ databases">
        <authorList>
            <person name="Chen Y.-H."/>
        </authorList>
    </citation>
    <scope>NUCLEOTIDE SEQUENCE [LARGE SCALE GENOMIC DNA]</scope>
</reference>
<dbReference type="FunFam" id="3.40.50.300:FF:001890">
    <property type="entry name" value="DNA helicase"/>
    <property type="match status" value="1"/>
</dbReference>
<keyword evidence="4 13" id="KW-0347">Helicase</keyword>
<keyword evidence="5 13" id="KW-0067">ATP-binding</keyword>
<proteinExistence type="inferred from homology"/>
<dbReference type="SUPFAM" id="SSF52540">
    <property type="entry name" value="P-loop containing nucleoside triphosphate hydrolases"/>
    <property type="match status" value="1"/>
</dbReference>
<dbReference type="Pfam" id="PF00580">
    <property type="entry name" value="UvrD-helicase"/>
    <property type="match status" value="1"/>
</dbReference>
<evidence type="ECO:0000256" key="9">
    <source>
        <dbReference type="ARBA" id="ARBA00034617"/>
    </source>
</evidence>
<dbReference type="GO" id="GO:0003677">
    <property type="term" value="F:DNA binding"/>
    <property type="evidence" value="ECO:0007669"/>
    <property type="project" value="UniProtKB-KW"/>
</dbReference>
<dbReference type="EMBL" id="CCRK01000003">
    <property type="protein sequence ID" value="CDZ47534.1"/>
    <property type="molecule type" value="Genomic_DNA"/>
</dbReference>
<evidence type="ECO:0000256" key="4">
    <source>
        <dbReference type="ARBA" id="ARBA00022806"/>
    </source>
</evidence>
<evidence type="ECO:0000256" key="11">
    <source>
        <dbReference type="ARBA" id="ARBA00034923"/>
    </source>
</evidence>
<evidence type="ECO:0000256" key="13">
    <source>
        <dbReference type="PROSITE-ProRule" id="PRU00560"/>
    </source>
</evidence>
<feature type="domain" description="UvrD-like helicase ATP-binding" evidence="14">
    <location>
        <begin position="54"/>
        <end position="339"/>
    </location>
</feature>
<name>A0A0T7GJT4_NEOGA</name>
<dbReference type="PANTHER" id="PTHR11070">
    <property type="entry name" value="UVRD / RECB / PCRA DNA HELICASE FAMILY MEMBER"/>
    <property type="match status" value="1"/>
</dbReference>
<evidence type="ECO:0000256" key="1">
    <source>
        <dbReference type="ARBA" id="ARBA00009922"/>
    </source>
</evidence>
<dbReference type="InterPro" id="IPR014017">
    <property type="entry name" value="DNA_helicase_UvrD-like_C"/>
</dbReference>
<dbReference type="CDD" id="cd18807">
    <property type="entry name" value="SF1_C_UvrD"/>
    <property type="match status" value="1"/>
</dbReference>
<dbReference type="PROSITE" id="PS51198">
    <property type="entry name" value="UVRD_HELICASE_ATP_BIND"/>
    <property type="match status" value="1"/>
</dbReference>
<protein>
    <recommendedName>
        <fullName evidence="10">DNA 3'-5' helicase</fullName>
        <ecNumber evidence="10">5.6.2.4</ecNumber>
    </recommendedName>
    <alternativeName>
        <fullName evidence="11">DNA 3'-5' helicase II</fullName>
    </alternativeName>
</protein>
<dbReference type="InterPro" id="IPR000212">
    <property type="entry name" value="DNA_helicase_UvrD/REP"/>
</dbReference>
<dbReference type="FunFam" id="1.10.10.160:FF:000001">
    <property type="entry name" value="ATP-dependent DNA helicase"/>
    <property type="match status" value="1"/>
</dbReference>
<organism evidence="16 17">
    <name type="scientific">Neorhizobium galegae bv. officinalis</name>
    <dbReference type="NCBI Taxonomy" id="323656"/>
    <lineage>
        <taxon>Bacteria</taxon>
        <taxon>Pseudomonadati</taxon>
        <taxon>Pseudomonadota</taxon>
        <taxon>Alphaproteobacteria</taxon>
        <taxon>Hyphomicrobiales</taxon>
        <taxon>Rhizobiaceae</taxon>
        <taxon>Rhizobium/Agrobacterium group</taxon>
        <taxon>Neorhizobium</taxon>
    </lineage>
</organism>